<evidence type="ECO:0000313" key="1">
    <source>
        <dbReference type="EMBL" id="EGO57685.1"/>
    </source>
</evidence>
<keyword evidence="2" id="KW-1185">Reference proteome</keyword>
<dbReference type="AlphaFoldDB" id="F8MM11"/>
<dbReference type="VEuPathDB" id="FungiDB:NEUTE1DRAFT_100587"/>
<protein>
    <submittedName>
        <fullName evidence="1">Uncharacterized protein</fullName>
    </submittedName>
</protein>
<dbReference type="RefSeq" id="XP_009850784.1">
    <property type="nucleotide sequence ID" value="XM_009852482.1"/>
</dbReference>
<name>F8MM11_NEUT8</name>
<dbReference type="Proteomes" id="UP000008065">
    <property type="component" value="Unassembled WGS sequence"/>
</dbReference>
<accession>F8MM11</accession>
<sequence>MQSSPSLLVMYVLLGVGHQRTGIHGGVWGAGLPVLSPLLCRSLTVISRSPGLRSAEKPHRIYGPIISGNSFEKLAAGDGGDSTDAVLSGWPHVRMLWTPRMVSGFGSDA</sequence>
<dbReference type="GeneID" id="20821676"/>
<dbReference type="HOGENOM" id="CLU_2184676_0_0_1"/>
<proteinExistence type="predicted"/>
<dbReference type="EMBL" id="GL891304">
    <property type="protein sequence ID" value="EGO57685.1"/>
    <property type="molecule type" value="Genomic_DNA"/>
</dbReference>
<gene>
    <name evidence="1" type="ORF">NEUTE1DRAFT_100587</name>
</gene>
<reference evidence="2" key="1">
    <citation type="journal article" date="2011" name="Genetics">
        <title>Massive changes in genome architecture accompany the transition to self-fertility in the filamentous fungus Neurospora tetrasperma.</title>
        <authorList>
            <person name="Ellison C.E."/>
            <person name="Stajich J.E."/>
            <person name="Jacobson D.J."/>
            <person name="Natvig D.O."/>
            <person name="Lapidus A."/>
            <person name="Foster B."/>
            <person name="Aerts A."/>
            <person name="Riley R."/>
            <person name="Lindquist E.A."/>
            <person name="Grigoriev I.V."/>
            <person name="Taylor J.W."/>
        </authorList>
    </citation>
    <scope>NUCLEOTIDE SEQUENCE [LARGE SCALE GENOMIC DNA]</scope>
    <source>
        <strain evidence="2">FGSC 2508 / P0657</strain>
    </source>
</reference>
<evidence type="ECO:0000313" key="2">
    <source>
        <dbReference type="Proteomes" id="UP000008065"/>
    </source>
</evidence>
<dbReference type="KEGG" id="nte:NEUTE1DRAFT100587"/>
<organism evidence="1 2">
    <name type="scientific">Neurospora tetrasperma (strain FGSC 2508 / ATCC MYA-4615 / P0657)</name>
    <dbReference type="NCBI Taxonomy" id="510951"/>
    <lineage>
        <taxon>Eukaryota</taxon>
        <taxon>Fungi</taxon>
        <taxon>Dikarya</taxon>
        <taxon>Ascomycota</taxon>
        <taxon>Pezizomycotina</taxon>
        <taxon>Sordariomycetes</taxon>
        <taxon>Sordariomycetidae</taxon>
        <taxon>Sordariales</taxon>
        <taxon>Sordariaceae</taxon>
        <taxon>Neurospora</taxon>
    </lineage>
</organism>